<dbReference type="InterPro" id="IPR021732">
    <property type="entry name" value="DUF3301"/>
</dbReference>
<gene>
    <name evidence="1" type="ORF">G3I74_06570</name>
</gene>
<dbReference type="AlphaFoldDB" id="A0A845V5Y7"/>
<accession>A0A845V5Y7</accession>
<reference evidence="1 2" key="1">
    <citation type="submission" date="2020-02" db="EMBL/GenBank/DDBJ databases">
        <authorList>
            <person name="Zhang X.-Y."/>
        </authorList>
    </citation>
    <scope>NUCLEOTIDE SEQUENCE [LARGE SCALE GENOMIC DNA]</scope>
    <source>
        <strain evidence="1 2">C33</strain>
    </source>
</reference>
<evidence type="ECO:0000313" key="2">
    <source>
        <dbReference type="Proteomes" id="UP000484885"/>
    </source>
</evidence>
<name>A0A845V5Y7_9GAMM</name>
<keyword evidence="2" id="KW-1185">Reference proteome</keyword>
<dbReference type="EMBL" id="JAAGSC010000039">
    <property type="protein sequence ID" value="NDY95385.1"/>
    <property type="molecule type" value="Genomic_DNA"/>
</dbReference>
<evidence type="ECO:0000313" key="1">
    <source>
        <dbReference type="EMBL" id="NDY95385.1"/>
    </source>
</evidence>
<organism evidence="1 2">
    <name type="scientific">Wenzhouxiangella limi</name>
    <dbReference type="NCBI Taxonomy" id="2707351"/>
    <lineage>
        <taxon>Bacteria</taxon>
        <taxon>Pseudomonadati</taxon>
        <taxon>Pseudomonadota</taxon>
        <taxon>Gammaproteobacteria</taxon>
        <taxon>Chromatiales</taxon>
        <taxon>Wenzhouxiangellaceae</taxon>
        <taxon>Wenzhouxiangella</taxon>
    </lineage>
</organism>
<sequence length="111" mass="12569">MGNSGLETPFAAILTLAALCLWWMTAVRARDLARDAAGRFCQRQQWQLLDQTVALSAMWPARRNDRLCWRRRYRFDFSPDGGQRQSGEVILEGGKAVRISAELADGSRLIE</sequence>
<comment type="caution">
    <text evidence="1">The sequence shown here is derived from an EMBL/GenBank/DDBJ whole genome shotgun (WGS) entry which is preliminary data.</text>
</comment>
<dbReference type="Pfam" id="PF11743">
    <property type="entry name" value="DUF3301"/>
    <property type="match status" value="1"/>
</dbReference>
<dbReference type="Proteomes" id="UP000484885">
    <property type="component" value="Unassembled WGS sequence"/>
</dbReference>
<protein>
    <submittedName>
        <fullName evidence="1">DUF3301 domain-containing protein</fullName>
    </submittedName>
</protein>
<dbReference type="RefSeq" id="WP_164210774.1">
    <property type="nucleotide sequence ID" value="NZ_JAAGSC010000039.1"/>
</dbReference>
<proteinExistence type="predicted"/>